<feature type="chain" id="PRO_5045322066" evidence="1">
    <location>
        <begin position="25"/>
        <end position="332"/>
    </location>
</feature>
<keyword evidence="1" id="KW-0732">Signal</keyword>
<reference evidence="2 3" key="1">
    <citation type="submission" date="2018-02" db="EMBL/GenBank/DDBJ databases">
        <title>Sphingobacterium KA21.</title>
        <authorList>
            <person name="Vasarhelyi B.M."/>
            <person name="Deshmukh S."/>
            <person name="Balint B."/>
            <person name="Kukolya J."/>
        </authorList>
    </citation>
    <scope>NUCLEOTIDE SEQUENCE [LARGE SCALE GENOMIC DNA]</scope>
    <source>
        <strain evidence="2 3">Ka21</strain>
    </source>
</reference>
<keyword evidence="3" id="KW-1185">Reference proteome</keyword>
<feature type="signal peptide" evidence="1">
    <location>
        <begin position="1"/>
        <end position="24"/>
    </location>
</feature>
<dbReference type="EMBL" id="PSKQ01000018">
    <property type="protein sequence ID" value="MBE8720678.1"/>
    <property type="molecule type" value="Genomic_DNA"/>
</dbReference>
<gene>
    <name evidence="2" type="ORF">C4F40_08065</name>
</gene>
<proteinExistence type="predicted"/>
<accession>A0ABR9T5Q4</accession>
<organism evidence="2 3">
    <name type="scientific">Sphingobacterium pedocola</name>
    <dbReference type="NCBI Taxonomy" id="2082722"/>
    <lineage>
        <taxon>Bacteria</taxon>
        <taxon>Pseudomonadati</taxon>
        <taxon>Bacteroidota</taxon>
        <taxon>Sphingobacteriia</taxon>
        <taxon>Sphingobacteriales</taxon>
        <taxon>Sphingobacteriaceae</taxon>
        <taxon>Sphingobacterium</taxon>
    </lineage>
</organism>
<comment type="caution">
    <text evidence="2">The sequence shown here is derived from an EMBL/GenBank/DDBJ whole genome shotgun (WGS) entry which is preliminary data.</text>
</comment>
<sequence>MKSKFLKLAGLAAAALFCTIEANAQVGIGTPTPADAAQLEIFADNKGILIPRVELASTTDGVAVEGTEIESLLVYNTGTSDPAAVADEKERVYPGFYYWVPATVTAPVVAAHWERIVNQAQLDEVINNLNADTEKIKALLNVAFPSNNLGDPAVDDGVLGNGKESGGGLVYTPGTPASGSDPAIPASFKFVYFDAATSTYITEPVNINELKIILGDVITSGGDSVFTGDTYVVGGITHYIYRGEFETTITANSAVTTGVTLDKVVAADGILSASLRYNGGMTASLTDLTVASDNLVVGFNVGVGKMYSVLGTSDISAKVIVEFASSVAPDGL</sequence>
<evidence type="ECO:0000256" key="1">
    <source>
        <dbReference type="SAM" id="SignalP"/>
    </source>
</evidence>
<evidence type="ECO:0000313" key="3">
    <source>
        <dbReference type="Proteomes" id="UP000618319"/>
    </source>
</evidence>
<dbReference type="RefSeq" id="WP_196940507.1">
    <property type="nucleotide sequence ID" value="NZ_MU158691.1"/>
</dbReference>
<dbReference type="Proteomes" id="UP000618319">
    <property type="component" value="Unassembled WGS sequence"/>
</dbReference>
<evidence type="ECO:0000313" key="2">
    <source>
        <dbReference type="EMBL" id="MBE8720678.1"/>
    </source>
</evidence>
<name>A0ABR9T5Q4_9SPHI</name>
<protein>
    <submittedName>
        <fullName evidence="2">Uncharacterized protein</fullName>
    </submittedName>
</protein>